<evidence type="ECO:0000256" key="4">
    <source>
        <dbReference type="ARBA" id="ARBA00022840"/>
    </source>
</evidence>
<dbReference type="Gene3D" id="3.40.50.300">
    <property type="entry name" value="P-loop containing nucleotide triphosphate hydrolases"/>
    <property type="match status" value="1"/>
</dbReference>
<evidence type="ECO:0000256" key="1">
    <source>
        <dbReference type="ARBA" id="ARBA00005417"/>
    </source>
</evidence>
<dbReference type="HOGENOM" id="CLU_000604_1_2_10"/>
<dbReference type="EMBL" id="CP001769">
    <property type="protein sequence ID" value="ADB38224.1"/>
    <property type="molecule type" value="Genomic_DNA"/>
</dbReference>
<dbReference type="PROSITE" id="PS50893">
    <property type="entry name" value="ABC_TRANSPORTER_2"/>
    <property type="match status" value="1"/>
</dbReference>
<dbReference type="InterPro" id="IPR003439">
    <property type="entry name" value="ABC_transporter-like_ATP-bd"/>
</dbReference>
<accession>D2QEH2</accession>
<dbReference type="eggNOG" id="COG1131">
    <property type="taxonomic scope" value="Bacteria"/>
</dbReference>
<dbReference type="PROSITE" id="PS00211">
    <property type="entry name" value="ABC_TRANSPORTER_1"/>
    <property type="match status" value="1"/>
</dbReference>
<keyword evidence="7" id="KW-1185">Reference proteome</keyword>
<dbReference type="PANTHER" id="PTHR43335">
    <property type="entry name" value="ABC TRANSPORTER, ATP-BINDING PROTEIN"/>
    <property type="match status" value="1"/>
</dbReference>
<keyword evidence="3" id="KW-0547">Nucleotide-binding</keyword>
<dbReference type="STRING" id="504472.Slin_2202"/>
<keyword evidence="4" id="KW-0067">ATP-binding</keyword>
<dbReference type="GO" id="GO:0016887">
    <property type="term" value="F:ATP hydrolysis activity"/>
    <property type="evidence" value="ECO:0007669"/>
    <property type="project" value="InterPro"/>
</dbReference>
<dbReference type="Proteomes" id="UP000002028">
    <property type="component" value="Chromosome"/>
</dbReference>
<dbReference type="InterPro" id="IPR027417">
    <property type="entry name" value="P-loop_NTPase"/>
</dbReference>
<dbReference type="GO" id="GO:0005524">
    <property type="term" value="F:ATP binding"/>
    <property type="evidence" value="ECO:0007669"/>
    <property type="project" value="UniProtKB-KW"/>
</dbReference>
<evidence type="ECO:0000256" key="2">
    <source>
        <dbReference type="ARBA" id="ARBA00022448"/>
    </source>
</evidence>
<comment type="similarity">
    <text evidence="1">Belongs to the ABC transporter superfamily.</text>
</comment>
<sequence>MYCLETKGLYYQYAQQQRILSGIDLKVPEHSIYGFLGPNGAGKTTTMRLVLGLLTSQAGEINIFGRPLAANRLAILRKIGSLIEMPSFYAHLTVTENLRILQSIYRTPVSRIQYVLDITGLNHTGAKPVGKFSLGMKQRFGIAASLLHSPELLILDEPTNGLDPNGMIEVWELLRSLNRQEGLSIFISSHLLAEIERRVTHLGIIHKGELLFQGRLDELQSQAMQYTILSTSDPERALKLVQPFDDTAFIDERQLHTKLLSADSIAAMSRLLVQHEVDLYQITTQQEDLEHLFMHLIGPNS</sequence>
<dbReference type="Pfam" id="PF00005">
    <property type="entry name" value="ABC_tran"/>
    <property type="match status" value="1"/>
</dbReference>
<reference evidence="6 7" key="1">
    <citation type="journal article" date="2010" name="Stand. Genomic Sci.">
        <title>Complete genome sequence of Spirosoma linguale type strain (1).</title>
        <authorList>
            <person name="Lail K."/>
            <person name="Sikorski J."/>
            <person name="Saunders E."/>
            <person name="Lapidus A."/>
            <person name="Glavina Del Rio T."/>
            <person name="Copeland A."/>
            <person name="Tice H."/>
            <person name="Cheng J.-F."/>
            <person name="Lucas S."/>
            <person name="Nolan M."/>
            <person name="Bruce D."/>
            <person name="Goodwin L."/>
            <person name="Pitluck S."/>
            <person name="Ivanova N."/>
            <person name="Mavromatis K."/>
            <person name="Ovchinnikova G."/>
            <person name="Pati A."/>
            <person name="Chen A."/>
            <person name="Palaniappan K."/>
            <person name="Land M."/>
            <person name="Hauser L."/>
            <person name="Chang Y.-J."/>
            <person name="Jeffries C.D."/>
            <person name="Chain P."/>
            <person name="Brettin T."/>
            <person name="Detter J.C."/>
            <person name="Schuetze A."/>
            <person name="Rohde M."/>
            <person name="Tindall B.J."/>
            <person name="Goeker M."/>
            <person name="Bristow J."/>
            <person name="Eisen J.A."/>
            <person name="Markowitz V."/>
            <person name="Hugenholtz P."/>
            <person name="Kyrpides N.C."/>
            <person name="Klenk H.-P."/>
            <person name="Chen F."/>
        </authorList>
    </citation>
    <scope>NUCLEOTIDE SEQUENCE [LARGE SCALE GENOMIC DNA]</scope>
    <source>
        <strain evidence="7">ATCC 33905 / DSM 74 / LMG 10896 / Claus 1</strain>
    </source>
</reference>
<protein>
    <submittedName>
        <fullName evidence="6">ABC transporter related protein</fullName>
    </submittedName>
</protein>
<gene>
    <name evidence="6" type="ordered locus">Slin_2202</name>
</gene>
<dbReference type="AlphaFoldDB" id="D2QEH2"/>
<dbReference type="InterPro" id="IPR017871">
    <property type="entry name" value="ABC_transporter-like_CS"/>
</dbReference>
<evidence type="ECO:0000313" key="7">
    <source>
        <dbReference type="Proteomes" id="UP000002028"/>
    </source>
</evidence>
<dbReference type="InterPro" id="IPR003593">
    <property type="entry name" value="AAA+_ATPase"/>
</dbReference>
<evidence type="ECO:0000313" key="6">
    <source>
        <dbReference type="EMBL" id="ADB38224.1"/>
    </source>
</evidence>
<evidence type="ECO:0000256" key="3">
    <source>
        <dbReference type="ARBA" id="ARBA00022741"/>
    </source>
</evidence>
<proteinExistence type="inferred from homology"/>
<feature type="domain" description="ABC transporter" evidence="5">
    <location>
        <begin position="4"/>
        <end position="232"/>
    </location>
</feature>
<organism evidence="6 7">
    <name type="scientific">Spirosoma linguale (strain ATCC 33905 / DSM 74 / LMG 10896 / Claus 1)</name>
    <dbReference type="NCBI Taxonomy" id="504472"/>
    <lineage>
        <taxon>Bacteria</taxon>
        <taxon>Pseudomonadati</taxon>
        <taxon>Bacteroidota</taxon>
        <taxon>Cytophagia</taxon>
        <taxon>Cytophagales</taxon>
        <taxon>Cytophagaceae</taxon>
        <taxon>Spirosoma</taxon>
    </lineage>
</organism>
<name>D2QEH2_SPILD</name>
<dbReference type="PANTHER" id="PTHR43335:SF4">
    <property type="entry name" value="ABC TRANSPORTER, ATP-BINDING PROTEIN"/>
    <property type="match status" value="1"/>
</dbReference>
<dbReference type="SMART" id="SM00382">
    <property type="entry name" value="AAA"/>
    <property type="match status" value="1"/>
</dbReference>
<dbReference type="SUPFAM" id="SSF52540">
    <property type="entry name" value="P-loop containing nucleoside triphosphate hydrolases"/>
    <property type="match status" value="1"/>
</dbReference>
<dbReference type="KEGG" id="sli:Slin_2202"/>
<dbReference type="RefSeq" id="WP_012926768.1">
    <property type="nucleotide sequence ID" value="NC_013730.1"/>
</dbReference>
<evidence type="ECO:0000259" key="5">
    <source>
        <dbReference type="PROSITE" id="PS50893"/>
    </source>
</evidence>
<keyword evidence="2" id="KW-0813">Transport</keyword>